<dbReference type="RefSeq" id="WP_209524503.1">
    <property type="nucleotide sequence ID" value="NZ_JAEEGA010000001.1"/>
</dbReference>
<name>A0A940P189_9ENTE</name>
<feature type="chain" id="PRO_5037644185" description="WxL domain-containing protein" evidence="1">
    <location>
        <begin position="29"/>
        <end position="1632"/>
    </location>
</feature>
<comment type="caution">
    <text evidence="2">The sequence shown here is derived from an EMBL/GenBank/DDBJ whole genome shotgun (WGS) entry which is preliminary data.</text>
</comment>
<dbReference type="Proteomes" id="UP000674938">
    <property type="component" value="Unassembled WGS sequence"/>
</dbReference>
<keyword evidence="3" id="KW-1185">Reference proteome</keyword>
<evidence type="ECO:0000313" key="2">
    <source>
        <dbReference type="EMBL" id="MBP1039607.1"/>
    </source>
</evidence>
<keyword evidence="1" id="KW-0732">Signal</keyword>
<proteinExistence type="predicted"/>
<evidence type="ECO:0008006" key="4">
    <source>
        <dbReference type="Google" id="ProtNLM"/>
    </source>
</evidence>
<evidence type="ECO:0000313" key="3">
    <source>
        <dbReference type="Proteomes" id="UP000674938"/>
    </source>
</evidence>
<protein>
    <recommendedName>
        <fullName evidence="4">WxL domain-containing protein</fullName>
    </recommendedName>
</protein>
<organism evidence="2 3">
    <name type="scientific">Vagococcus allomyrinae</name>
    <dbReference type="NCBI Taxonomy" id="2794353"/>
    <lineage>
        <taxon>Bacteria</taxon>
        <taxon>Bacillati</taxon>
        <taxon>Bacillota</taxon>
        <taxon>Bacilli</taxon>
        <taxon>Lactobacillales</taxon>
        <taxon>Enterococcaceae</taxon>
        <taxon>Vagococcus</taxon>
    </lineage>
</organism>
<gene>
    <name evidence="2" type="ORF">I6N95_01170</name>
</gene>
<accession>A0A940P189</accession>
<sequence>MKKEKFLNLLVVGLISLTSVSTATTAVAETKTFESAISSTALEKTLILPTDYMSKLTTSLNNSPVTVSSDSEESTNETVKITFKATADHTFTNGESTIETQGYLGDQLLTIDFPSLVVDEAIETLVGWKLDGQLLNEQEIKQEVLTGDCVLTAVTTKKTALAKSRALNVSIADVIQNADTTKLIVIPSPTGSDPYKEYTSTDANMKTALSEMYHNGDGRDFTIYFGANLTLTASTVAKVVPSEVNATNATFYALQGKVGTLTLTGAATDPINMNTTTPANVRTVNLTTSGIYFGTDLIIRNLVYQGNTIYMGGKNLSLNGGASGNGFTIYGGTDSGDLTESPTVEVNTTGTGIWNFYGGNQTSGTITGNTTIRINNTTGAVNTIAGGARIGTINGNTTTEVKNVSGAITNFYGGGEGTTTANLANVTGNVTSTIFSENASTTMRIGSYFGGVNYGNISGSVSNTVKGNGGWTAAWRDYYGGSAFGDIGSSAEGIAIVNHLDTSQFTTGTIYYNGANSREGTINGGIRNTIRAGAYNRGSIGQINGASGRNVTRLTHALNGSNNLDTYDAMTDQQRNDLAEAGAKFKVYGDIYTDILGGAVSAGGDDIGFTKGFGWGGYLQGNTYVTMGTLREDGRTGGEGFAYDGDSIAAATLTKAMNEGLDYAAANRSSFAINNAAQFDIVGGGGSIGAWTSDVFIQGHTNVVLNNTIARWTYGAGFSGVTQGSTNITLNGGFVDTLEGAGYYDRRVYGETKAIVNNGQVDWFLSGGGWNSLKVVGDANVDVHDGVVNASMGASYGDSAAHTIDGNSHMYVYGGDFSGLPRTGNSGFSAGITQQGTLTGDSNLTIDLRNYKGAFKFPSGTFISAGKPYSVNTFLGTNTSNTMNLNIFADESAGDVLNGADIYGDGGAAANTKSGQVNINIDAPGSTIGNLYATQYNNVAASKLLRDVKLNVQRVKSIGGISGGSASDVINNTVARNSAAATPATASTFNFGVNVSGEAGQSEYPNQEEPIMVAGIGINNFTKMTIQNETTLMANGGNIRNGLSATAANHGTTYNEFGDIHLMENSGLGVATGSNFISAGKLTVEGESSIESGQGTGIINISDIEFVDQDNDRLTWIKNTTTETSKVTAKGTWFGSRDAFQVLTVNPTVQNANKLTPLNFMGREKATGKTFIGDNDVTGAANGYGIMIPGSVIDYQVIDPIQDGAGDIMHDVASVLEGNTPIPLKVWGTEIAGKKVQQGRLVIPSDEAVLPTLTFTPETAVTGSWLYNARVKSTSVGLADNVIPEQNNSDPVTWKSPAGTYSYSIKVQYSNKVELMAQNVLITESEAALIKNAADLATYTKAAGRPFLENDITESVLGAIRQPLAEGQLSRPTTVTYQAGTVTSNQAEKVVKVVVVKDQTVIGDSRQLGVYAQAGEMTLEQANGLRDQEQLETDFTKPLAIFADGTTGAAQSDLQTFLAVKQATEEELLKIVKIAYSYSLAEETVVKEVEVKITGILEINEVPTTFNFGDQIIANREKTYWPTIVGDLVIKDTRGTEKQAWQLMLKEETPLTNGSQTLANRMSFVSDGEQQITADNIIIQTHTLTSNGTYNVTESWREGEKGIKLQVPVKQQKVGQFSGTLSWSLVDGPAND</sequence>
<reference evidence="2" key="1">
    <citation type="submission" date="2020-12" db="EMBL/GenBank/DDBJ databases">
        <title>Vagococcus allomyrinae sp. nov. and Enterococcus lavae sp. nov., isolated from the larvae of Allomyrina dichotoma.</title>
        <authorList>
            <person name="Lee S.D."/>
        </authorList>
    </citation>
    <scope>NUCLEOTIDE SEQUENCE</scope>
    <source>
        <strain evidence="2">BWB3-3</strain>
    </source>
</reference>
<evidence type="ECO:0000256" key="1">
    <source>
        <dbReference type="SAM" id="SignalP"/>
    </source>
</evidence>
<feature type="signal peptide" evidence="1">
    <location>
        <begin position="1"/>
        <end position="28"/>
    </location>
</feature>
<dbReference type="EMBL" id="JAEEGA010000001">
    <property type="protein sequence ID" value="MBP1039607.1"/>
    <property type="molecule type" value="Genomic_DNA"/>
</dbReference>